<dbReference type="InterPro" id="IPR036388">
    <property type="entry name" value="WH-like_DNA-bd_sf"/>
</dbReference>
<evidence type="ECO:0000256" key="2">
    <source>
        <dbReference type="ARBA" id="ARBA00023015"/>
    </source>
</evidence>
<dbReference type="Gene3D" id="1.10.1740.10">
    <property type="match status" value="1"/>
</dbReference>
<comment type="similarity">
    <text evidence="1">Belongs to the sigma-70 factor family. ECF subfamily.</text>
</comment>
<dbReference type="RefSeq" id="WP_332919178.1">
    <property type="nucleotide sequence ID" value="NZ_AP025292.1"/>
</dbReference>
<dbReference type="InterPro" id="IPR039425">
    <property type="entry name" value="RNA_pol_sigma-70-like"/>
</dbReference>
<keyword evidence="2" id="KW-0805">Transcription regulation</keyword>
<evidence type="ECO:0000256" key="5">
    <source>
        <dbReference type="ARBA" id="ARBA00023163"/>
    </source>
</evidence>
<dbReference type="InterPro" id="IPR007627">
    <property type="entry name" value="RNA_pol_sigma70_r2"/>
</dbReference>
<dbReference type="InterPro" id="IPR013325">
    <property type="entry name" value="RNA_pol_sigma_r2"/>
</dbReference>
<protein>
    <recommendedName>
        <fullName evidence="6">RNA polymerase sigma-70 region 2 domain-containing protein</fullName>
    </recommendedName>
</protein>
<dbReference type="EMBL" id="AP025292">
    <property type="protein sequence ID" value="BDC99295.1"/>
    <property type="molecule type" value="Genomic_DNA"/>
</dbReference>
<gene>
    <name evidence="7" type="ORF">PEPS_15760</name>
</gene>
<dbReference type="Gene3D" id="1.10.10.10">
    <property type="entry name" value="Winged helix-like DNA-binding domain superfamily/Winged helix DNA-binding domain"/>
    <property type="match status" value="1"/>
</dbReference>
<organism evidence="7 8">
    <name type="scientific">Persicobacter psychrovividus</name>
    <dbReference type="NCBI Taxonomy" id="387638"/>
    <lineage>
        <taxon>Bacteria</taxon>
        <taxon>Pseudomonadati</taxon>
        <taxon>Bacteroidota</taxon>
        <taxon>Cytophagia</taxon>
        <taxon>Cytophagales</taxon>
        <taxon>Persicobacteraceae</taxon>
        <taxon>Persicobacter</taxon>
    </lineage>
</organism>
<evidence type="ECO:0000313" key="7">
    <source>
        <dbReference type="EMBL" id="BDC99295.1"/>
    </source>
</evidence>
<keyword evidence="3" id="KW-0731">Sigma factor</keyword>
<dbReference type="SUPFAM" id="SSF88946">
    <property type="entry name" value="Sigma2 domain of RNA polymerase sigma factors"/>
    <property type="match status" value="1"/>
</dbReference>
<dbReference type="NCBIfam" id="TIGR02937">
    <property type="entry name" value="sigma70-ECF"/>
    <property type="match status" value="1"/>
</dbReference>
<keyword evidence="4" id="KW-0238">DNA-binding</keyword>
<reference evidence="7 8" key="1">
    <citation type="submission" date="2021-12" db="EMBL/GenBank/DDBJ databases">
        <title>Genome sequencing of bacteria with rrn-lacking chromosome and rrn-plasmid.</title>
        <authorList>
            <person name="Anda M."/>
            <person name="Iwasaki W."/>
        </authorList>
    </citation>
    <scope>NUCLEOTIDE SEQUENCE [LARGE SCALE GENOMIC DNA]</scope>
    <source>
        <strain evidence="7 8">NBRC 101262</strain>
    </source>
</reference>
<evidence type="ECO:0000256" key="4">
    <source>
        <dbReference type="ARBA" id="ARBA00023125"/>
    </source>
</evidence>
<dbReference type="Pfam" id="PF04542">
    <property type="entry name" value="Sigma70_r2"/>
    <property type="match status" value="1"/>
</dbReference>
<proteinExistence type="inferred from homology"/>
<sequence>MQDKEIIQRIEQGDESALDYLYVKLYSMITKYIMRNGGTEDEAKDVFQDALVIFWQKVAKKELTLTAKISTYLFGVSQNLWRRELSRKKRFSNEEAEVITSSNFEQDERNKIIRDCIKKMGDSCRDILTAHYFDGLGMPEIAQKFGLANADTAKTRKYKCKKKLDLYIKSHFTSNDFLD</sequence>
<keyword evidence="8" id="KW-1185">Reference proteome</keyword>
<accession>A0ABM7VEC1</accession>
<evidence type="ECO:0000313" key="8">
    <source>
        <dbReference type="Proteomes" id="UP001354989"/>
    </source>
</evidence>
<evidence type="ECO:0000259" key="6">
    <source>
        <dbReference type="Pfam" id="PF04542"/>
    </source>
</evidence>
<feature type="domain" description="RNA polymerase sigma-70 region 2" evidence="6">
    <location>
        <begin position="21"/>
        <end position="90"/>
    </location>
</feature>
<keyword evidence="5" id="KW-0804">Transcription</keyword>
<dbReference type="SUPFAM" id="SSF88659">
    <property type="entry name" value="Sigma3 and sigma4 domains of RNA polymerase sigma factors"/>
    <property type="match status" value="1"/>
</dbReference>
<evidence type="ECO:0000256" key="3">
    <source>
        <dbReference type="ARBA" id="ARBA00023082"/>
    </source>
</evidence>
<dbReference type="PANTHER" id="PTHR43133:SF8">
    <property type="entry name" value="RNA POLYMERASE SIGMA FACTOR HI_1459-RELATED"/>
    <property type="match status" value="1"/>
</dbReference>
<evidence type="ECO:0000256" key="1">
    <source>
        <dbReference type="ARBA" id="ARBA00010641"/>
    </source>
</evidence>
<dbReference type="PANTHER" id="PTHR43133">
    <property type="entry name" value="RNA POLYMERASE ECF-TYPE SIGMA FACTO"/>
    <property type="match status" value="1"/>
</dbReference>
<dbReference type="InterPro" id="IPR013324">
    <property type="entry name" value="RNA_pol_sigma_r3/r4-like"/>
</dbReference>
<name>A0ABM7VEC1_9BACT</name>
<dbReference type="Proteomes" id="UP001354989">
    <property type="component" value="Chromosome"/>
</dbReference>
<dbReference type="InterPro" id="IPR014284">
    <property type="entry name" value="RNA_pol_sigma-70_dom"/>
</dbReference>